<accession>B7KKP6</accession>
<dbReference type="AlphaFoldDB" id="B7KKP6"/>
<dbReference type="eggNOG" id="COG5635">
    <property type="taxonomic scope" value="Bacteria"/>
</dbReference>
<evidence type="ECO:0000313" key="2">
    <source>
        <dbReference type="EMBL" id="ACK71015.1"/>
    </source>
</evidence>
<protein>
    <submittedName>
        <fullName evidence="2">Putative signal transduction protein with NACHT domain</fullName>
    </submittedName>
</protein>
<feature type="domain" description="DUF4062" evidence="1">
    <location>
        <begin position="3"/>
        <end position="84"/>
    </location>
</feature>
<sequence length="100" mass="11619">MAKVYISSTYGDLKEYREAVYKTLRRMGHDAFAMEDYVATGTYPPLDKCLKDVRECDWYVGLFALRYGYIPTENNPQNKSITELYQFSITLHLIDPPNPP</sequence>
<dbReference type="KEGG" id="cyc:PCC7424_2601"/>
<evidence type="ECO:0000313" key="3">
    <source>
        <dbReference type="Proteomes" id="UP000002384"/>
    </source>
</evidence>
<proteinExistence type="predicted"/>
<name>B7KKP6_GLOC7</name>
<evidence type="ECO:0000259" key="1">
    <source>
        <dbReference type="Pfam" id="PF13271"/>
    </source>
</evidence>
<dbReference type="Proteomes" id="UP000002384">
    <property type="component" value="Chromosome"/>
</dbReference>
<dbReference type="InterPro" id="IPR025139">
    <property type="entry name" value="DUF4062"/>
</dbReference>
<dbReference type="OrthoDB" id="9802752at2"/>
<dbReference type="HOGENOM" id="CLU_2301160_0_0_3"/>
<organism evidence="2 3">
    <name type="scientific">Gloeothece citriformis (strain PCC 7424)</name>
    <name type="common">Cyanothece sp. (strain PCC 7424)</name>
    <dbReference type="NCBI Taxonomy" id="65393"/>
    <lineage>
        <taxon>Bacteria</taxon>
        <taxon>Bacillati</taxon>
        <taxon>Cyanobacteriota</taxon>
        <taxon>Cyanophyceae</taxon>
        <taxon>Oscillatoriophycideae</taxon>
        <taxon>Chroococcales</taxon>
        <taxon>Aphanothecaceae</taxon>
        <taxon>Gloeothece</taxon>
        <taxon>Gloeothece citriformis</taxon>
    </lineage>
</organism>
<gene>
    <name evidence="2" type="ordered locus">PCC7424_2601</name>
</gene>
<dbReference type="EMBL" id="CP001291">
    <property type="protein sequence ID" value="ACK71015.1"/>
    <property type="molecule type" value="Genomic_DNA"/>
</dbReference>
<dbReference type="RefSeq" id="WP_015954618.1">
    <property type="nucleotide sequence ID" value="NC_011729.1"/>
</dbReference>
<dbReference type="Pfam" id="PF13271">
    <property type="entry name" value="DUF4062"/>
    <property type="match status" value="1"/>
</dbReference>
<keyword evidence="3" id="KW-1185">Reference proteome</keyword>
<reference evidence="3" key="1">
    <citation type="journal article" date="2011" name="MBio">
        <title>Novel metabolic attributes of the genus Cyanothece, comprising a group of unicellular nitrogen-fixing Cyanobacteria.</title>
        <authorList>
            <person name="Bandyopadhyay A."/>
            <person name="Elvitigala T."/>
            <person name="Welsh E."/>
            <person name="Stockel J."/>
            <person name="Liberton M."/>
            <person name="Min H."/>
            <person name="Sherman L.A."/>
            <person name="Pakrasi H.B."/>
        </authorList>
    </citation>
    <scope>NUCLEOTIDE SEQUENCE [LARGE SCALE GENOMIC DNA]</scope>
    <source>
        <strain evidence="3">PCC 7424</strain>
    </source>
</reference>